<comment type="caution">
    <text evidence="1">The sequence shown here is derived from an EMBL/GenBank/DDBJ whole genome shotgun (WGS) entry which is preliminary data.</text>
</comment>
<dbReference type="Proteomes" id="UP001589774">
    <property type="component" value="Unassembled WGS sequence"/>
</dbReference>
<sequence length="81" mass="9357">MEFTIKEPVTDTVVRLSAEPEDYNGQQGWRILYPDKESFVIVKEGEDWKVVDEEDFNPEILSVIVNGLRERANNPNSDVVF</sequence>
<gene>
    <name evidence="1" type="ORF">ACFFI0_14010</name>
</gene>
<evidence type="ECO:0000313" key="1">
    <source>
        <dbReference type="EMBL" id="MFC0319430.1"/>
    </source>
</evidence>
<organism evidence="1 2">
    <name type="scientific">Olivibacter oleidegradans</name>
    <dbReference type="NCBI Taxonomy" id="760123"/>
    <lineage>
        <taxon>Bacteria</taxon>
        <taxon>Pseudomonadati</taxon>
        <taxon>Bacteroidota</taxon>
        <taxon>Sphingobacteriia</taxon>
        <taxon>Sphingobacteriales</taxon>
        <taxon>Sphingobacteriaceae</taxon>
        <taxon>Olivibacter</taxon>
    </lineage>
</organism>
<name>A0ABV6HKL6_9SPHI</name>
<keyword evidence="2" id="KW-1185">Reference proteome</keyword>
<proteinExistence type="predicted"/>
<protein>
    <submittedName>
        <fullName evidence="1">Uncharacterized protein</fullName>
    </submittedName>
</protein>
<accession>A0ABV6HKL6</accession>
<dbReference type="RefSeq" id="WP_013666981.1">
    <property type="nucleotide sequence ID" value="NZ_JBHLWO010000002.1"/>
</dbReference>
<reference evidence="1 2" key="1">
    <citation type="submission" date="2024-09" db="EMBL/GenBank/DDBJ databases">
        <authorList>
            <person name="Sun Q."/>
            <person name="Mori K."/>
        </authorList>
    </citation>
    <scope>NUCLEOTIDE SEQUENCE [LARGE SCALE GENOMIC DNA]</scope>
    <source>
        <strain evidence="1 2">CCM 7765</strain>
    </source>
</reference>
<dbReference type="EMBL" id="JBHLWO010000002">
    <property type="protein sequence ID" value="MFC0319430.1"/>
    <property type="molecule type" value="Genomic_DNA"/>
</dbReference>
<evidence type="ECO:0000313" key="2">
    <source>
        <dbReference type="Proteomes" id="UP001589774"/>
    </source>
</evidence>